<proteinExistence type="predicted"/>
<evidence type="ECO:0000313" key="1">
    <source>
        <dbReference type="EMBL" id="HAF6043976.1"/>
    </source>
</evidence>
<dbReference type="AlphaFoldDB" id="A0A749ZCC9"/>
<comment type="caution">
    <text evidence="1">The sequence shown here is derived from an EMBL/GenBank/DDBJ whole genome shotgun (WGS) entry which is preliminary data.</text>
</comment>
<gene>
    <name evidence="1" type="ORF">G8N95_004762</name>
</gene>
<protein>
    <submittedName>
        <fullName evidence="1">Uncharacterized protein</fullName>
    </submittedName>
</protein>
<dbReference type="EMBL" id="DAAVRS010000034">
    <property type="protein sequence ID" value="HAF6043976.1"/>
    <property type="molecule type" value="Genomic_DNA"/>
</dbReference>
<organism evidence="1">
    <name type="scientific">Salmonella enterica</name>
    <name type="common">Salmonella choleraesuis</name>
    <dbReference type="NCBI Taxonomy" id="28901"/>
    <lineage>
        <taxon>Bacteria</taxon>
        <taxon>Pseudomonadati</taxon>
        <taxon>Pseudomonadota</taxon>
        <taxon>Gammaproteobacteria</taxon>
        <taxon>Enterobacterales</taxon>
        <taxon>Enterobacteriaceae</taxon>
        <taxon>Salmonella</taxon>
    </lineage>
</organism>
<reference evidence="1" key="2">
    <citation type="submission" date="2020-02" db="EMBL/GenBank/DDBJ databases">
        <authorList>
            <consortium name="NCBI Pathogen Detection Project"/>
        </authorList>
    </citation>
    <scope>NUCLEOTIDE SEQUENCE</scope>
    <source>
        <strain evidence="1">MA.GW_S01608-07</strain>
    </source>
</reference>
<name>A0A749ZCC9_SALER</name>
<accession>A0A749ZCC9</accession>
<sequence>MKEPNIRKITRKMGIPREHKFMGFVLFNPENDDFLAMGTGEAEMYFSFIWVKSPVHARKFNSYAAACRLVERLELGTRVIIMMAFDLGSHIGVTELPSFCRTH</sequence>
<reference evidence="1" key="1">
    <citation type="journal article" date="2018" name="Genome Biol.">
        <title>SKESA: strategic k-mer extension for scrupulous assemblies.</title>
        <authorList>
            <person name="Souvorov A."/>
            <person name="Agarwala R."/>
            <person name="Lipman D.J."/>
        </authorList>
    </citation>
    <scope>NUCLEOTIDE SEQUENCE</scope>
    <source>
        <strain evidence="1">MA.GW_S01608-07</strain>
    </source>
</reference>